<gene>
    <name evidence="2" type="ORF">HMPREF9451_00907</name>
</gene>
<proteinExistence type="predicted"/>
<dbReference type="HOGENOM" id="CLU_075543_1_0_11"/>
<evidence type="ECO:0000313" key="2">
    <source>
        <dbReference type="EMBL" id="EJZ83402.1"/>
    </source>
</evidence>
<sequence length="272" mass="31558">MTENKSYLSLKEMQQVSLETVLELDSFLKEHGIPYMLCGGTMLGAARHKGFIPWDDDIDLMMMRDDYDRLVSLAPEIANMPNRKLVSAADGTFARDYARYVRMDYGKDEDDIAETDCPYLGLDIFPIDYIPDDQDLFLKQIKQRRPYLEMMVAYSSPFNAGSTFLKKQFRNVLRVVAKLYGPFNAARKSIGICSRYRNEPQHDIAIVCGMYGERERWPISECFPLVEVPFEGHMLPAPHGYVRYLSGIYGQNFMDLPPEDKRRPQHIRIWKL</sequence>
<dbReference type="eggNOG" id="COG3475">
    <property type="taxonomic scope" value="Bacteria"/>
</dbReference>
<dbReference type="RefSeq" id="WP_009139121.1">
    <property type="nucleotide sequence ID" value="NZ_JH815198.1"/>
</dbReference>
<dbReference type="GO" id="GO:0009100">
    <property type="term" value="P:glycoprotein metabolic process"/>
    <property type="evidence" value="ECO:0007669"/>
    <property type="project" value="UniProtKB-ARBA"/>
</dbReference>
<keyword evidence="3" id="KW-1185">Reference proteome</keyword>
<dbReference type="PANTHER" id="PTHR43404">
    <property type="entry name" value="LIPOPOLYSACCHARIDE CHOLINEPHOSPHOTRANSFERASE LICD"/>
    <property type="match status" value="1"/>
</dbReference>
<dbReference type="EMBL" id="ADMD01000007">
    <property type="protein sequence ID" value="EJZ83402.1"/>
    <property type="molecule type" value="Genomic_DNA"/>
</dbReference>
<dbReference type="PANTHER" id="PTHR43404:SF2">
    <property type="entry name" value="LIPOPOLYSACCHARIDE CHOLINEPHOSPHOTRANSFERASE LICD"/>
    <property type="match status" value="1"/>
</dbReference>
<evidence type="ECO:0000313" key="3">
    <source>
        <dbReference type="Proteomes" id="UP000006069"/>
    </source>
</evidence>
<dbReference type="InParanoid" id="K0YIK4"/>
<organism evidence="2 3">
    <name type="scientific">Slackia piriformis YIT 12062</name>
    <dbReference type="NCBI Taxonomy" id="742818"/>
    <lineage>
        <taxon>Bacteria</taxon>
        <taxon>Bacillati</taxon>
        <taxon>Actinomycetota</taxon>
        <taxon>Coriobacteriia</taxon>
        <taxon>Eggerthellales</taxon>
        <taxon>Eggerthellaceae</taxon>
        <taxon>Slackia</taxon>
    </lineage>
</organism>
<dbReference type="InterPro" id="IPR007074">
    <property type="entry name" value="LicD/FKTN/FKRP_NTP_transf"/>
</dbReference>
<evidence type="ECO:0000259" key="1">
    <source>
        <dbReference type="Pfam" id="PF04991"/>
    </source>
</evidence>
<dbReference type="OrthoDB" id="3780655at2"/>
<protein>
    <recommendedName>
        <fullName evidence="1">LicD/FKTN/FKRP nucleotidyltransferase domain-containing protein</fullName>
    </recommendedName>
</protein>
<reference evidence="2 3" key="1">
    <citation type="submission" date="2012-08" db="EMBL/GenBank/DDBJ databases">
        <title>The Genome Sequence of Slackia piriformis YIT 12062.</title>
        <authorList>
            <consortium name="The Broad Institute Genome Sequencing Platform"/>
            <person name="Earl A."/>
            <person name="Ward D."/>
            <person name="Feldgarden M."/>
            <person name="Gevers D."/>
            <person name="Morotomi M."/>
            <person name="Walker B."/>
            <person name="Young S.K."/>
            <person name="Zeng Q."/>
            <person name="Gargeya S."/>
            <person name="Fitzgerald M."/>
            <person name="Haas B."/>
            <person name="Abouelleil A."/>
            <person name="Alvarado L."/>
            <person name="Arachchi H.M."/>
            <person name="Berlin A.M."/>
            <person name="Chapman S.B."/>
            <person name="Goldberg J."/>
            <person name="Griggs A."/>
            <person name="Gujja S."/>
            <person name="Hansen M."/>
            <person name="Howarth C."/>
            <person name="Imamovic A."/>
            <person name="Larimer J."/>
            <person name="McCowen C."/>
            <person name="Montmayeur A."/>
            <person name="Murphy C."/>
            <person name="Neiman D."/>
            <person name="Pearson M."/>
            <person name="Priest M."/>
            <person name="Roberts A."/>
            <person name="Saif S."/>
            <person name="Shea T."/>
            <person name="Sisk P."/>
            <person name="Sykes S."/>
            <person name="Wortman J."/>
            <person name="Nusbaum C."/>
            <person name="Birren B."/>
        </authorList>
    </citation>
    <scope>NUCLEOTIDE SEQUENCE [LARGE SCALE GENOMIC DNA]</scope>
    <source>
        <strain evidence="2 3">YIT 12062</strain>
    </source>
</reference>
<feature type="domain" description="LicD/FKTN/FKRP nucleotidyltransferase" evidence="1">
    <location>
        <begin position="29"/>
        <end position="250"/>
    </location>
</feature>
<dbReference type="Proteomes" id="UP000006069">
    <property type="component" value="Unassembled WGS sequence"/>
</dbReference>
<dbReference type="InterPro" id="IPR052942">
    <property type="entry name" value="LPS_cholinephosphotransferase"/>
</dbReference>
<comment type="caution">
    <text evidence="2">The sequence shown here is derived from an EMBL/GenBank/DDBJ whole genome shotgun (WGS) entry which is preliminary data.</text>
</comment>
<dbReference type="Pfam" id="PF04991">
    <property type="entry name" value="LicD"/>
    <property type="match status" value="1"/>
</dbReference>
<name>K0YIK4_9ACTN</name>
<dbReference type="AlphaFoldDB" id="K0YIK4"/>
<accession>K0YIK4</accession>
<dbReference type="PATRIC" id="fig|742818.3.peg.959"/>